<reference evidence="2" key="1">
    <citation type="journal article" date="2014" name="Int. J. Syst. Evol. Microbiol.">
        <title>Complete genome sequence of Corynebacterium casei LMG S-19264T (=DSM 44701T), isolated from a smear-ripened cheese.</title>
        <authorList>
            <consortium name="US DOE Joint Genome Institute (JGI-PGF)"/>
            <person name="Walter F."/>
            <person name="Albersmeier A."/>
            <person name="Kalinowski J."/>
            <person name="Ruckert C."/>
        </authorList>
    </citation>
    <scope>NUCLEOTIDE SEQUENCE</scope>
    <source>
        <strain evidence="2">KCTC 22169</strain>
    </source>
</reference>
<dbReference type="PROSITE" id="PS51186">
    <property type="entry name" value="GNAT"/>
    <property type="match status" value="1"/>
</dbReference>
<name>A0A918K099_9GAMM</name>
<proteinExistence type="predicted"/>
<dbReference type="InterPro" id="IPR000182">
    <property type="entry name" value="GNAT_dom"/>
</dbReference>
<dbReference type="InterPro" id="IPR016181">
    <property type="entry name" value="Acyl_CoA_acyltransferase"/>
</dbReference>
<sequence>MKERLSIQPIAPEELELVAEMNRQLQSDEGSRVMALDDAIRRLSKWLANEYSCHVYRVNGQIAGYVLYRSTDPDTEDHSDAVYIRHFYIVPEFRGHGLGKAAFALLTEEVLPSETCITLEALVANPSGRAFWKALGFQEYSIRYERKPDSKNAPQ</sequence>
<gene>
    <name evidence="2" type="ORF">GCM10007392_01120</name>
</gene>
<evidence type="ECO:0000259" key="1">
    <source>
        <dbReference type="PROSITE" id="PS51186"/>
    </source>
</evidence>
<dbReference type="Proteomes" id="UP000626148">
    <property type="component" value="Unassembled WGS sequence"/>
</dbReference>
<feature type="domain" description="N-acetyltransferase" evidence="1">
    <location>
        <begin position="5"/>
        <end position="154"/>
    </location>
</feature>
<dbReference type="Gene3D" id="3.40.630.30">
    <property type="match status" value="1"/>
</dbReference>
<reference evidence="2" key="2">
    <citation type="submission" date="2020-09" db="EMBL/GenBank/DDBJ databases">
        <authorList>
            <person name="Sun Q."/>
            <person name="Kim S."/>
        </authorList>
    </citation>
    <scope>NUCLEOTIDE SEQUENCE</scope>
    <source>
        <strain evidence="2">KCTC 22169</strain>
    </source>
</reference>
<keyword evidence="3" id="KW-1185">Reference proteome</keyword>
<evidence type="ECO:0000313" key="2">
    <source>
        <dbReference type="EMBL" id="GGX38689.1"/>
    </source>
</evidence>
<comment type="caution">
    <text evidence="2">The sequence shown here is derived from an EMBL/GenBank/DDBJ whole genome shotgun (WGS) entry which is preliminary data.</text>
</comment>
<dbReference type="SUPFAM" id="SSF55729">
    <property type="entry name" value="Acyl-CoA N-acyltransferases (Nat)"/>
    <property type="match status" value="1"/>
</dbReference>
<dbReference type="Pfam" id="PF00583">
    <property type="entry name" value="Acetyltransf_1"/>
    <property type="match status" value="1"/>
</dbReference>
<evidence type="ECO:0000313" key="3">
    <source>
        <dbReference type="Proteomes" id="UP000626148"/>
    </source>
</evidence>
<dbReference type="GO" id="GO:0016747">
    <property type="term" value="F:acyltransferase activity, transferring groups other than amino-acyl groups"/>
    <property type="evidence" value="ECO:0007669"/>
    <property type="project" value="InterPro"/>
</dbReference>
<protein>
    <recommendedName>
        <fullName evidence="1">N-acetyltransferase domain-containing protein</fullName>
    </recommendedName>
</protein>
<organism evidence="2 3">
    <name type="scientific">Saccharospirillum salsuginis</name>
    <dbReference type="NCBI Taxonomy" id="418750"/>
    <lineage>
        <taxon>Bacteria</taxon>
        <taxon>Pseudomonadati</taxon>
        <taxon>Pseudomonadota</taxon>
        <taxon>Gammaproteobacteria</taxon>
        <taxon>Oceanospirillales</taxon>
        <taxon>Saccharospirillaceae</taxon>
        <taxon>Saccharospirillum</taxon>
    </lineage>
</organism>
<dbReference type="RefSeq" id="WP_189606547.1">
    <property type="nucleotide sequence ID" value="NZ_BMXR01000001.1"/>
</dbReference>
<dbReference type="EMBL" id="BMXR01000001">
    <property type="protein sequence ID" value="GGX38689.1"/>
    <property type="molecule type" value="Genomic_DNA"/>
</dbReference>
<dbReference type="CDD" id="cd04301">
    <property type="entry name" value="NAT_SF"/>
    <property type="match status" value="1"/>
</dbReference>
<dbReference type="AlphaFoldDB" id="A0A918K099"/>
<accession>A0A918K099</accession>